<name>X1AH96_9ZZZZ</name>
<evidence type="ECO:0008006" key="3">
    <source>
        <dbReference type="Google" id="ProtNLM"/>
    </source>
</evidence>
<dbReference type="EMBL" id="BART01006204">
    <property type="protein sequence ID" value="GAG59421.1"/>
    <property type="molecule type" value="Genomic_DNA"/>
</dbReference>
<dbReference type="SUPFAM" id="SSF69318">
    <property type="entry name" value="Integrin alpha N-terminal domain"/>
    <property type="match status" value="1"/>
</dbReference>
<organism evidence="2">
    <name type="scientific">marine sediment metagenome</name>
    <dbReference type="NCBI Taxonomy" id="412755"/>
    <lineage>
        <taxon>unclassified sequences</taxon>
        <taxon>metagenomes</taxon>
        <taxon>ecological metagenomes</taxon>
    </lineage>
</organism>
<dbReference type="AlphaFoldDB" id="X1AH96"/>
<protein>
    <recommendedName>
        <fullName evidence="3">VCBS repeat-containing protein</fullName>
    </recommendedName>
</protein>
<evidence type="ECO:0000256" key="1">
    <source>
        <dbReference type="ARBA" id="ARBA00022729"/>
    </source>
</evidence>
<dbReference type="InterPro" id="IPR028994">
    <property type="entry name" value="Integrin_alpha_N"/>
</dbReference>
<dbReference type="Pfam" id="PF13517">
    <property type="entry name" value="FG-GAP_3"/>
    <property type="match status" value="1"/>
</dbReference>
<feature type="non-terminal residue" evidence="2">
    <location>
        <position position="69"/>
    </location>
</feature>
<gene>
    <name evidence="2" type="ORF">S01H4_14131</name>
</gene>
<dbReference type="InterPro" id="IPR013517">
    <property type="entry name" value="FG-GAP"/>
</dbReference>
<comment type="caution">
    <text evidence="2">The sequence shown here is derived from an EMBL/GenBank/DDBJ whole genome shotgun (WGS) entry which is preliminary data.</text>
</comment>
<proteinExistence type="predicted"/>
<evidence type="ECO:0000313" key="2">
    <source>
        <dbReference type="EMBL" id="GAG59421.1"/>
    </source>
</evidence>
<keyword evidence="1" id="KW-0732">Signal</keyword>
<reference evidence="2" key="1">
    <citation type="journal article" date="2014" name="Front. Microbiol.">
        <title>High frequency of phylogenetically diverse reductive dehalogenase-homologous genes in deep subseafloor sedimentary metagenomes.</title>
        <authorList>
            <person name="Kawai M."/>
            <person name="Futagami T."/>
            <person name="Toyoda A."/>
            <person name="Takaki Y."/>
            <person name="Nishi S."/>
            <person name="Hori S."/>
            <person name="Arai W."/>
            <person name="Tsubouchi T."/>
            <person name="Morono Y."/>
            <person name="Uchiyama I."/>
            <person name="Ito T."/>
            <person name="Fujiyama A."/>
            <person name="Inagaki F."/>
            <person name="Takami H."/>
        </authorList>
    </citation>
    <scope>NUCLEOTIDE SEQUENCE</scope>
    <source>
        <strain evidence="2">Expedition CK06-06</strain>
    </source>
</reference>
<accession>X1AH96</accession>
<sequence length="69" mass="7446">MEYLGDFTDGLDLFVGDADNDGYNDIVVANFGSNDISILIWNPSLEDWKSPILKSLGGHGRSITVGDAN</sequence>